<dbReference type="OrthoDB" id="438641at2759"/>
<evidence type="ECO:0000259" key="1">
    <source>
        <dbReference type="PROSITE" id="PS50280"/>
    </source>
</evidence>
<evidence type="ECO:0000313" key="3">
    <source>
        <dbReference type="Proteomes" id="UP000813385"/>
    </source>
</evidence>
<dbReference type="SUPFAM" id="SSF48452">
    <property type="entry name" value="TPR-like"/>
    <property type="match status" value="1"/>
</dbReference>
<feature type="domain" description="SET" evidence="1">
    <location>
        <begin position="314"/>
        <end position="510"/>
    </location>
</feature>
<dbReference type="Gene3D" id="2.170.270.10">
    <property type="entry name" value="SET domain"/>
    <property type="match status" value="1"/>
</dbReference>
<organism evidence="2 3">
    <name type="scientific">Plectosphaerella cucumerina</name>
    <dbReference type="NCBI Taxonomy" id="40658"/>
    <lineage>
        <taxon>Eukaryota</taxon>
        <taxon>Fungi</taxon>
        <taxon>Dikarya</taxon>
        <taxon>Ascomycota</taxon>
        <taxon>Pezizomycotina</taxon>
        <taxon>Sordariomycetes</taxon>
        <taxon>Hypocreomycetidae</taxon>
        <taxon>Glomerellales</taxon>
        <taxon>Plectosphaerellaceae</taxon>
        <taxon>Plectosphaerella</taxon>
    </lineage>
</organism>
<dbReference type="InterPro" id="IPR011990">
    <property type="entry name" value="TPR-like_helical_dom_sf"/>
</dbReference>
<dbReference type="AlphaFoldDB" id="A0A8K0X9H6"/>
<comment type="caution">
    <text evidence="2">The sequence shown here is derived from an EMBL/GenBank/DDBJ whole genome shotgun (WGS) entry which is preliminary data.</text>
</comment>
<name>A0A8K0X9H6_9PEZI</name>
<dbReference type="CDD" id="cd20071">
    <property type="entry name" value="SET_SMYD"/>
    <property type="match status" value="1"/>
</dbReference>
<proteinExistence type="predicted"/>
<dbReference type="PANTHER" id="PTHR47643:SF2">
    <property type="entry name" value="TPR DOMAIN PROTEIN (AFU_ORTHOLOGUE AFUA_5G12710)"/>
    <property type="match status" value="1"/>
</dbReference>
<dbReference type="InterPro" id="IPR046341">
    <property type="entry name" value="SET_dom_sf"/>
</dbReference>
<dbReference type="Pfam" id="PF00856">
    <property type="entry name" value="SET"/>
    <property type="match status" value="1"/>
</dbReference>
<protein>
    <submittedName>
        <fullName evidence="2">TPR domain protein</fullName>
    </submittedName>
</protein>
<dbReference type="PROSITE" id="PS50280">
    <property type="entry name" value="SET"/>
    <property type="match status" value="1"/>
</dbReference>
<dbReference type="PANTHER" id="PTHR47643">
    <property type="entry name" value="TPR DOMAIN PROTEIN (AFU_ORTHOLOGUE AFUA_5G12710)"/>
    <property type="match status" value="1"/>
</dbReference>
<dbReference type="InterPro" id="IPR001214">
    <property type="entry name" value="SET_dom"/>
</dbReference>
<sequence length="703" mass="80372">MDFKDVSGRRWVLEDIEFWQNVLEKASRHKGELVSKDVLVLLPPYLPCERRITDLEPIFIKDMRLETHHRGRRVLVRVLTPGMRTTGLMTVVEDEQGTALTLHARHQPTNVPPEEFMRPDDVFLLKEPYLVMEPVEKELENWDYRLRVDHLSDIVKLTSVDDMIPEKWRRTAEATLETLQAQGDEAAHKENWAEALRLHTSAIEAAEKHSEDWRLAHLDRSKANYRMFRPEHAREDAKHGSRISPPPWECHWVEALALYELGDFVQSLECIEKISVSCSFYATIEKTLERVKVRLREQQTKRTPPFIDCATYSAPVEMRPSPGQGRGSGLFTKEAVSVGQLLLCEKALGYTYVDPRKCRSADTLLNMTTKKAYQGGQADLLQALVQKLYHGPRKMREAFGDLYRGDFKGSAVVEVDGTPIVDSYVLPKNHSLPRNRIADGRIKVPDMSHLDDSDEDEVESDARSCGLWLLASRLNHSCISNCSNSFIGDMQIIRATRNLEAGSELFLEHRQPKCDDTYSEVQAELRSCWGFTCSCELCQSLKETSEETHAHRDMLSSKLGDLIRKIDENYLVDATGIIKEIEATYRPGEIALEAFSGCYHVGEDMVDRENKPVDCIKLVVQGLGALGFDIEAVLPDENRKASLKVKRWGYMHFETPWAFWLLFKAYKEVGPKACDAARRYAGLSYRAMFGAEERILEEFPEFK</sequence>
<evidence type="ECO:0000313" key="2">
    <source>
        <dbReference type="EMBL" id="KAH7377011.1"/>
    </source>
</evidence>
<dbReference type="InterPro" id="IPR053209">
    <property type="entry name" value="Gramillin-biosynth_MTr"/>
</dbReference>
<gene>
    <name evidence="2" type="ORF">B0T11DRAFT_304164</name>
</gene>
<reference evidence="2" key="1">
    <citation type="journal article" date="2021" name="Nat. Commun.">
        <title>Genetic determinants of endophytism in the Arabidopsis root mycobiome.</title>
        <authorList>
            <person name="Mesny F."/>
            <person name="Miyauchi S."/>
            <person name="Thiergart T."/>
            <person name="Pickel B."/>
            <person name="Atanasova L."/>
            <person name="Karlsson M."/>
            <person name="Huettel B."/>
            <person name="Barry K.W."/>
            <person name="Haridas S."/>
            <person name="Chen C."/>
            <person name="Bauer D."/>
            <person name="Andreopoulos W."/>
            <person name="Pangilinan J."/>
            <person name="LaButti K."/>
            <person name="Riley R."/>
            <person name="Lipzen A."/>
            <person name="Clum A."/>
            <person name="Drula E."/>
            <person name="Henrissat B."/>
            <person name="Kohler A."/>
            <person name="Grigoriev I.V."/>
            <person name="Martin F.M."/>
            <person name="Hacquard S."/>
        </authorList>
    </citation>
    <scope>NUCLEOTIDE SEQUENCE</scope>
    <source>
        <strain evidence="2">MPI-CAGE-AT-0016</strain>
    </source>
</reference>
<dbReference type="SUPFAM" id="SSF82199">
    <property type="entry name" value="SET domain"/>
    <property type="match status" value="1"/>
</dbReference>
<dbReference type="Proteomes" id="UP000813385">
    <property type="component" value="Unassembled WGS sequence"/>
</dbReference>
<dbReference type="Gene3D" id="1.25.40.10">
    <property type="entry name" value="Tetratricopeptide repeat domain"/>
    <property type="match status" value="1"/>
</dbReference>
<keyword evidence="3" id="KW-1185">Reference proteome</keyword>
<accession>A0A8K0X9H6</accession>
<dbReference type="EMBL" id="JAGPXD010000001">
    <property type="protein sequence ID" value="KAH7377011.1"/>
    <property type="molecule type" value="Genomic_DNA"/>
</dbReference>